<evidence type="ECO:0000313" key="2">
    <source>
        <dbReference type="Proteomes" id="UP001597459"/>
    </source>
</evidence>
<reference evidence="2" key="1">
    <citation type="journal article" date="2019" name="Int. J. Syst. Evol. Microbiol.">
        <title>The Global Catalogue of Microorganisms (GCM) 10K type strain sequencing project: providing services to taxonomists for standard genome sequencing and annotation.</title>
        <authorList>
            <consortium name="The Broad Institute Genomics Platform"/>
            <consortium name="The Broad Institute Genome Sequencing Center for Infectious Disease"/>
            <person name="Wu L."/>
            <person name="Ma J."/>
        </authorList>
    </citation>
    <scope>NUCLEOTIDE SEQUENCE [LARGE SCALE GENOMIC DNA]</scope>
    <source>
        <strain evidence="2">KCTC 42423</strain>
    </source>
</reference>
<name>A0ABW5N506_9FLAO</name>
<protein>
    <submittedName>
        <fullName evidence="1">Uncharacterized protein</fullName>
    </submittedName>
</protein>
<proteinExistence type="predicted"/>
<comment type="caution">
    <text evidence="1">The sequence shown here is derived from an EMBL/GenBank/DDBJ whole genome shotgun (WGS) entry which is preliminary data.</text>
</comment>
<sequence length="40" mass="4882">MNRWQFDHLTIEKKIVKWQNQNIEKALIIKINSETILKTD</sequence>
<dbReference type="Proteomes" id="UP001597459">
    <property type="component" value="Unassembled WGS sequence"/>
</dbReference>
<evidence type="ECO:0000313" key="1">
    <source>
        <dbReference type="EMBL" id="MFD2590174.1"/>
    </source>
</evidence>
<dbReference type="EMBL" id="JBHULX010000003">
    <property type="protein sequence ID" value="MFD2590174.1"/>
    <property type="molecule type" value="Genomic_DNA"/>
</dbReference>
<dbReference type="RefSeq" id="WP_378255684.1">
    <property type="nucleotide sequence ID" value="NZ_JBHSJV010000001.1"/>
</dbReference>
<accession>A0ABW5N506</accession>
<organism evidence="1 2">
    <name type="scientific">Aquimarina hainanensis</name>
    <dbReference type="NCBI Taxonomy" id="1578017"/>
    <lineage>
        <taxon>Bacteria</taxon>
        <taxon>Pseudomonadati</taxon>
        <taxon>Bacteroidota</taxon>
        <taxon>Flavobacteriia</taxon>
        <taxon>Flavobacteriales</taxon>
        <taxon>Flavobacteriaceae</taxon>
        <taxon>Aquimarina</taxon>
    </lineage>
</organism>
<keyword evidence="2" id="KW-1185">Reference proteome</keyword>
<gene>
    <name evidence="1" type="ORF">ACFSTE_04980</name>
</gene>